<evidence type="ECO:0000313" key="7">
    <source>
        <dbReference type="Proteomes" id="UP000054359"/>
    </source>
</evidence>
<evidence type="ECO:0000256" key="1">
    <source>
        <dbReference type="ARBA" id="ARBA00022771"/>
    </source>
</evidence>
<evidence type="ECO:0000313" key="6">
    <source>
        <dbReference type="EMBL" id="KFM65302.1"/>
    </source>
</evidence>
<keyword evidence="1 4" id="KW-0863">Zinc-finger</keyword>
<dbReference type="OrthoDB" id="6369009at2759"/>
<dbReference type="OMA" id="CNQCFTK"/>
<dbReference type="GO" id="GO:0007131">
    <property type="term" value="P:reciprocal meiotic recombination"/>
    <property type="evidence" value="ECO:0007669"/>
    <property type="project" value="InterPro"/>
</dbReference>
<dbReference type="GO" id="GO:0019789">
    <property type="term" value="F:SUMO transferase activity"/>
    <property type="evidence" value="ECO:0007669"/>
    <property type="project" value="InterPro"/>
</dbReference>
<dbReference type="GO" id="GO:0000795">
    <property type="term" value="C:synaptonemal complex"/>
    <property type="evidence" value="ECO:0007669"/>
    <property type="project" value="InterPro"/>
</dbReference>
<evidence type="ECO:0000256" key="2">
    <source>
        <dbReference type="ARBA" id="ARBA00022833"/>
    </source>
</evidence>
<reference evidence="6 7" key="1">
    <citation type="submission" date="2013-11" db="EMBL/GenBank/DDBJ databases">
        <title>Genome sequencing of Stegodyphus mimosarum.</title>
        <authorList>
            <person name="Bechsgaard J."/>
        </authorList>
    </citation>
    <scope>NUCLEOTIDE SEQUENCE [LARGE SCALE GENOMIC DNA]</scope>
</reference>
<keyword evidence="1 4" id="KW-0479">Metal-binding</keyword>
<dbReference type="PANTHER" id="PTHR22663">
    <property type="entry name" value="RING FINGER PROTEIN NARYA-RELATED"/>
    <property type="match status" value="1"/>
</dbReference>
<dbReference type="AlphaFoldDB" id="A0A087TJL3"/>
<organism evidence="6 7">
    <name type="scientific">Stegodyphus mimosarum</name>
    <name type="common">African social velvet spider</name>
    <dbReference type="NCBI Taxonomy" id="407821"/>
    <lineage>
        <taxon>Eukaryota</taxon>
        <taxon>Metazoa</taxon>
        <taxon>Ecdysozoa</taxon>
        <taxon>Arthropoda</taxon>
        <taxon>Chelicerata</taxon>
        <taxon>Arachnida</taxon>
        <taxon>Araneae</taxon>
        <taxon>Araneomorphae</taxon>
        <taxon>Entelegynae</taxon>
        <taxon>Eresoidea</taxon>
        <taxon>Eresidae</taxon>
        <taxon>Stegodyphus</taxon>
    </lineage>
</organism>
<dbReference type="PROSITE" id="PS50089">
    <property type="entry name" value="ZF_RING_2"/>
    <property type="match status" value="1"/>
</dbReference>
<accession>A0A087TJL3</accession>
<feature type="non-terminal residue" evidence="6">
    <location>
        <position position="117"/>
    </location>
</feature>
<dbReference type="EMBL" id="KK115511">
    <property type="protein sequence ID" value="KFM65302.1"/>
    <property type="molecule type" value="Genomic_DNA"/>
</dbReference>
<dbReference type="InterPro" id="IPR001841">
    <property type="entry name" value="Znf_RING"/>
</dbReference>
<keyword evidence="2" id="KW-0862">Zinc</keyword>
<dbReference type="GO" id="GO:0016925">
    <property type="term" value="P:protein sumoylation"/>
    <property type="evidence" value="ECO:0007669"/>
    <property type="project" value="TreeGrafter"/>
</dbReference>
<evidence type="ECO:0000256" key="4">
    <source>
        <dbReference type="PROSITE-ProRule" id="PRU00175"/>
    </source>
</evidence>
<dbReference type="PANTHER" id="PTHR22663:SF17">
    <property type="entry name" value="RING FINGER PROTEIN NARYA-RELATED"/>
    <property type="match status" value="1"/>
</dbReference>
<dbReference type="InterPro" id="IPR042123">
    <property type="entry name" value="Zip3/RNF212-like"/>
</dbReference>
<keyword evidence="7" id="KW-1185">Reference proteome</keyword>
<protein>
    <submittedName>
        <fullName evidence="6">RING finger protein 212</fullName>
    </submittedName>
</protein>
<dbReference type="STRING" id="407821.A0A087TJL3"/>
<name>A0A087TJL3_STEMI</name>
<feature type="domain" description="RING-type" evidence="5">
    <location>
        <begin position="6"/>
        <end position="44"/>
    </location>
</feature>
<sequence>MDWIHCNNCFQLPDSAKNFVLTSCGHIYCCDCEEKCARELCKLCGNQCLTINISSSMKPDVQIYFMDPGEILRKKLKEILQVFEFQKNHRARLMTYQKKQVHFILFYFVNKAVLINP</sequence>
<gene>
    <name evidence="6" type="ORF">X975_14227</name>
</gene>
<evidence type="ECO:0000256" key="3">
    <source>
        <dbReference type="ARBA" id="ARBA00023254"/>
    </source>
</evidence>
<dbReference type="GO" id="GO:0007129">
    <property type="term" value="P:homologous chromosome pairing at meiosis"/>
    <property type="evidence" value="ECO:0007669"/>
    <property type="project" value="TreeGrafter"/>
</dbReference>
<keyword evidence="3" id="KW-0469">Meiosis</keyword>
<proteinExistence type="predicted"/>
<dbReference type="GO" id="GO:0008270">
    <property type="term" value="F:zinc ion binding"/>
    <property type="evidence" value="ECO:0007669"/>
    <property type="project" value="UniProtKB-KW"/>
</dbReference>
<dbReference type="Proteomes" id="UP000054359">
    <property type="component" value="Unassembled WGS sequence"/>
</dbReference>
<evidence type="ECO:0000259" key="5">
    <source>
        <dbReference type="PROSITE" id="PS50089"/>
    </source>
</evidence>
<dbReference type="CDD" id="cd16560">
    <property type="entry name" value="RING-HC_RNF212-like"/>
    <property type="match status" value="1"/>
</dbReference>